<keyword evidence="3" id="KW-1185">Reference proteome</keyword>
<dbReference type="RefSeq" id="WP_341696551.1">
    <property type="nucleotide sequence ID" value="NZ_JBBYHR010000004.1"/>
</dbReference>
<gene>
    <name evidence="2" type="ORF">AAEO56_08175</name>
</gene>
<feature type="chain" id="PRO_5045216029" evidence="1">
    <location>
        <begin position="21"/>
        <end position="172"/>
    </location>
</feature>
<comment type="caution">
    <text evidence="2">The sequence shown here is derived from an EMBL/GenBank/DDBJ whole genome shotgun (WGS) entry which is preliminary data.</text>
</comment>
<protein>
    <submittedName>
        <fullName evidence="2">Uncharacterized protein</fullName>
    </submittedName>
</protein>
<organism evidence="2 3">
    <name type="scientific">Flavobacterium arundinis</name>
    <dbReference type="NCBI Taxonomy" id="3139143"/>
    <lineage>
        <taxon>Bacteria</taxon>
        <taxon>Pseudomonadati</taxon>
        <taxon>Bacteroidota</taxon>
        <taxon>Flavobacteriia</taxon>
        <taxon>Flavobacteriales</taxon>
        <taxon>Flavobacteriaceae</taxon>
        <taxon>Flavobacterium</taxon>
    </lineage>
</organism>
<accession>A0ABU9HVP5</accession>
<reference evidence="2 3" key="1">
    <citation type="submission" date="2024-04" db="EMBL/GenBank/DDBJ databases">
        <title>Flavobacterium sp. DGU11 16S ribosomal RNA gene Genome sequencing and assembly.</title>
        <authorList>
            <person name="Park S."/>
        </authorList>
    </citation>
    <scope>NUCLEOTIDE SEQUENCE [LARGE SCALE GENOMIC DNA]</scope>
    <source>
        <strain evidence="2 3">DGU11</strain>
    </source>
</reference>
<feature type="signal peptide" evidence="1">
    <location>
        <begin position="1"/>
        <end position="20"/>
    </location>
</feature>
<keyword evidence="1" id="KW-0732">Signal</keyword>
<sequence>MKNIAMIITLVMGLTLNAQVNTNVTKESKTTTVTVNNGTGTPKKVVKTENTNAVQNIELQDADSKKLNKDMKMTPVEVNSSTTVSGDGIPTYYETNGKRYIFVPDSNGYKVSSSTDVNDFGVMRKTSNGQYIYHSKDRTSVGYVDANGNFVVESYDDKSDGVTVETYTRVRQ</sequence>
<evidence type="ECO:0000313" key="3">
    <source>
        <dbReference type="Proteomes" id="UP001464555"/>
    </source>
</evidence>
<proteinExistence type="predicted"/>
<name>A0ABU9HVP5_9FLAO</name>
<evidence type="ECO:0000256" key="1">
    <source>
        <dbReference type="SAM" id="SignalP"/>
    </source>
</evidence>
<dbReference type="Proteomes" id="UP001464555">
    <property type="component" value="Unassembled WGS sequence"/>
</dbReference>
<evidence type="ECO:0000313" key="2">
    <source>
        <dbReference type="EMBL" id="MEL1244232.1"/>
    </source>
</evidence>
<dbReference type="EMBL" id="JBBYHR010000004">
    <property type="protein sequence ID" value="MEL1244232.1"/>
    <property type="molecule type" value="Genomic_DNA"/>
</dbReference>